<name>A0A151QXA9_CAJCA</name>
<dbReference type="InterPro" id="IPR050951">
    <property type="entry name" value="Retrovirus_Pol_polyprotein"/>
</dbReference>
<gene>
    <name evidence="2" type="ORF">KK1_044048</name>
</gene>
<dbReference type="InterPro" id="IPR036397">
    <property type="entry name" value="RNaseH_sf"/>
</dbReference>
<sequence length="172" mass="19665">MDPDIQGKIMALLTHNADLFAWTSADMPGIDPNFICHKLAIYKEAKPVSQRQRKLGDCKVYVQKCKACQEFGNLHQLPATALHSMQSAWPFAWWGMDILGPFPIAKNQLKFLLVGIDYFTKWIEAEPLAKITTANVQKFTWKKIICKYGLPQAITTDNGKQFIDKNFEQFLK</sequence>
<dbReference type="Gene3D" id="3.30.420.10">
    <property type="entry name" value="Ribonuclease H-like superfamily/Ribonuclease H"/>
    <property type="match status" value="1"/>
</dbReference>
<dbReference type="Pfam" id="PF00665">
    <property type="entry name" value="rve"/>
    <property type="match status" value="1"/>
</dbReference>
<evidence type="ECO:0000313" key="3">
    <source>
        <dbReference type="Proteomes" id="UP000075243"/>
    </source>
</evidence>
<reference evidence="2" key="1">
    <citation type="journal article" date="2012" name="Nat. Biotechnol.">
        <title>Draft genome sequence of pigeonpea (Cajanus cajan), an orphan legume crop of resource-poor farmers.</title>
        <authorList>
            <person name="Varshney R.K."/>
            <person name="Chen W."/>
            <person name="Li Y."/>
            <person name="Bharti A.K."/>
            <person name="Saxena R.K."/>
            <person name="Schlueter J.A."/>
            <person name="Donoghue M.T."/>
            <person name="Azam S."/>
            <person name="Fan G."/>
            <person name="Whaley A.M."/>
            <person name="Farmer A.D."/>
            <person name="Sheridan J."/>
            <person name="Iwata A."/>
            <person name="Tuteja R."/>
            <person name="Penmetsa R.V."/>
            <person name="Wu W."/>
            <person name="Upadhyaya H.D."/>
            <person name="Yang S.P."/>
            <person name="Shah T."/>
            <person name="Saxena K.B."/>
            <person name="Michael T."/>
            <person name="McCombie W.R."/>
            <person name="Yang B."/>
            <person name="Zhang G."/>
            <person name="Yang H."/>
            <person name="Wang J."/>
            <person name="Spillane C."/>
            <person name="Cook D.R."/>
            <person name="May G.D."/>
            <person name="Xu X."/>
            <person name="Jackson S.A."/>
        </authorList>
    </citation>
    <scope>NUCLEOTIDE SEQUENCE [LARGE SCALE GENOMIC DNA]</scope>
</reference>
<evidence type="ECO:0000313" key="2">
    <source>
        <dbReference type="EMBL" id="KYP34944.1"/>
    </source>
</evidence>
<feature type="domain" description="Integrase catalytic" evidence="1">
    <location>
        <begin position="86"/>
        <end position="172"/>
    </location>
</feature>
<dbReference type="GO" id="GO:0003676">
    <property type="term" value="F:nucleic acid binding"/>
    <property type="evidence" value="ECO:0007669"/>
    <property type="project" value="InterPro"/>
</dbReference>
<dbReference type="PANTHER" id="PTHR37984:SF5">
    <property type="entry name" value="PROTEIN NYNRIN-LIKE"/>
    <property type="match status" value="1"/>
</dbReference>
<dbReference type="InterPro" id="IPR012337">
    <property type="entry name" value="RNaseH-like_sf"/>
</dbReference>
<dbReference type="InterPro" id="IPR001584">
    <property type="entry name" value="Integrase_cat-core"/>
</dbReference>
<evidence type="ECO:0000259" key="1">
    <source>
        <dbReference type="PROSITE" id="PS50994"/>
    </source>
</evidence>
<dbReference type="PANTHER" id="PTHR37984">
    <property type="entry name" value="PROTEIN CBG26694"/>
    <property type="match status" value="1"/>
</dbReference>
<organism evidence="2 3">
    <name type="scientific">Cajanus cajan</name>
    <name type="common">Pigeon pea</name>
    <name type="synonym">Cajanus indicus</name>
    <dbReference type="NCBI Taxonomy" id="3821"/>
    <lineage>
        <taxon>Eukaryota</taxon>
        <taxon>Viridiplantae</taxon>
        <taxon>Streptophyta</taxon>
        <taxon>Embryophyta</taxon>
        <taxon>Tracheophyta</taxon>
        <taxon>Spermatophyta</taxon>
        <taxon>Magnoliopsida</taxon>
        <taxon>eudicotyledons</taxon>
        <taxon>Gunneridae</taxon>
        <taxon>Pentapetalae</taxon>
        <taxon>rosids</taxon>
        <taxon>fabids</taxon>
        <taxon>Fabales</taxon>
        <taxon>Fabaceae</taxon>
        <taxon>Papilionoideae</taxon>
        <taxon>50 kb inversion clade</taxon>
        <taxon>NPAAA clade</taxon>
        <taxon>indigoferoid/millettioid clade</taxon>
        <taxon>Phaseoleae</taxon>
        <taxon>Cajanus</taxon>
    </lineage>
</organism>
<keyword evidence="3" id="KW-1185">Reference proteome</keyword>
<proteinExistence type="predicted"/>
<dbReference type="GO" id="GO:0015074">
    <property type="term" value="P:DNA integration"/>
    <property type="evidence" value="ECO:0007669"/>
    <property type="project" value="InterPro"/>
</dbReference>
<dbReference type="SUPFAM" id="SSF53098">
    <property type="entry name" value="Ribonuclease H-like"/>
    <property type="match status" value="1"/>
</dbReference>
<protein>
    <submittedName>
        <fullName evidence="2">Pol polyprotein</fullName>
    </submittedName>
</protein>
<dbReference type="Gramene" id="C.cajan_41096.t">
    <property type="protein sequence ID" value="C.cajan_41096.t"/>
    <property type="gene ID" value="C.cajan_41096"/>
</dbReference>
<dbReference type="Proteomes" id="UP000075243">
    <property type="component" value="Unassembled WGS sequence"/>
</dbReference>
<dbReference type="PROSITE" id="PS50994">
    <property type="entry name" value="INTEGRASE"/>
    <property type="match status" value="1"/>
</dbReference>
<dbReference type="EMBL" id="KQ484477">
    <property type="protein sequence ID" value="KYP34944.1"/>
    <property type="molecule type" value="Genomic_DNA"/>
</dbReference>
<dbReference type="AlphaFoldDB" id="A0A151QXA9"/>
<accession>A0A151QXA9</accession>